<protein>
    <submittedName>
        <fullName evidence="2">Uncharacterized protein</fullName>
    </submittedName>
</protein>
<name>A0AAD7J8C5_9AGAR</name>
<accession>A0AAD7J8C5</accession>
<reference evidence="2" key="1">
    <citation type="submission" date="2023-03" db="EMBL/GenBank/DDBJ databases">
        <title>Massive genome expansion in bonnet fungi (Mycena s.s.) driven by repeated elements and novel gene families across ecological guilds.</title>
        <authorList>
            <consortium name="Lawrence Berkeley National Laboratory"/>
            <person name="Harder C.B."/>
            <person name="Miyauchi S."/>
            <person name="Viragh M."/>
            <person name="Kuo A."/>
            <person name="Thoen E."/>
            <person name="Andreopoulos B."/>
            <person name="Lu D."/>
            <person name="Skrede I."/>
            <person name="Drula E."/>
            <person name="Henrissat B."/>
            <person name="Morin E."/>
            <person name="Kohler A."/>
            <person name="Barry K."/>
            <person name="LaButti K."/>
            <person name="Morin E."/>
            <person name="Salamov A."/>
            <person name="Lipzen A."/>
            <person name="Mereny Z."/>
            <person name="Hegedus B."/>
            <person name="Baldrian P."/>
            <person name="Stursova M."/>
            <person name="Weitz H."/>
            <person name="Taylor A."/>
            <person name="Grigoriev I.V."/>
            <person name="Nagy L.G."/>
            <person name="Martin F."/>
            <person name="Kauserud H."/>
        </authorList>
    </citation>
    <scope>NUCLEOTIDE SEQUENCE</scope>
    <source>
        <strain evidence="2">CBHHK182m</strain>
    </source>
</reference>
<comment type="caution">
    <text evidence="2">The sequence shown here is derived from an EMBL/GenBank/DDBJ whole genome shotgun (WGS) entry which is preliminary data.</text>
</comment>
<gene>
    <name evidence="2" type="ORF">B0H16DRAFT_1457405</name>
</gene>
<dbReference type="Proteomes" id="UP001215598">
    <property type="component" value="Unassembled WGS sequence"/>
</dbReference>
<organism evidence="2 3">
    <name type="scientific">Mycena metata</name>
    <dbReference type="NCBI Taxonomy" id="1033252"/>
    <lineage>
        <taxon>Eukaryota</taxon>
        <taxon>Fungi</taxon>
        <taxon>Dikarya</taxon>
        <taxon>Basidiomycota</taxon>
        <taxon>Agaricomycotina</taxon>
        <taxon>Agaricomycetes</taxon>
        <taxon>Agaricomycetidae</taxon>
        <taxon>Agaricales</taxon>
        <taxon>Marasmiineae</taxon>
        <taxon>Mycenaceae</taxon>
        <taxon>Mycena</taxon>
    </lineage>
</organism>
<sequence>MADEVRHQGIVLVVILSQSTPAFFNQFSITSADQPISRSGGRAHGRSFSTRRCNTEEREAVSGSENLGTSSRPEQLECFQNKVHINLQHENLARQVVESREGYPEGGDVVVGLDERYRRYVAEWVSGAGDGGGEDGFQVAFTGNFWGKASEVQALEGEVKDAAEVWFGI</sequence>
<evidence type="ECO:0000256" key="1">
    <source>
        <dbReference type="SAM" id="MobiDB-lite"/>
    </source>
</evidence>
<feature type="region of interest" description="Disordered" evidence="1">
    <location>
        <begin position="33"/>
        <end position="71"/>
    </location>
</feature>
<evidence type="ECO:0000313" key="2">
    <source>
        <dbReference type="EMBL" id="KAJ7758359.1"/>
    </source>
</evidence>
<evidence type="ECO:0000313" key="3">
    <source>
        <dbReference type="Proteomes" id="UP001215598"/>
    </source>
</evidence>
<dbReference type="AlphaFoldDB" id="A0AAD7J8C5"/>
<dbReference type="EMBL" id="JARKIB010000042">
    <property type="protein sequence ID" value="KAJ7758359.1"/>
    <property type="molecule type" value="Genomic_DNA"/>
</dbReference>
<keyword evidence="3" id="KW-1185">Reference proteome</keyword>
<proteinExistence type="predicted"/>